<evidence type="ECO:0000259" key="10">
    <source>
        <dbReference type="Pfam" id="PF02767"/>
    </source>
</evidence>
<comment type="subcellular location">
    <subcellularLocation>
        <location evidence="1">Cytoplasm</location>
    </subcellularLocation>
</comment>
<keyword evidence="5" id="KW-0548">Nucleotidyltransferase</keyword>
<dbReference type="GO" id="GO:0008408">
    <property type="term" value="F:3'-5' exonuclease activity"/>
    <property type="evidence" value="ECO:0007669"/>
    <property type="project" value="InterPro"/>
</dbReference>
<dbReference type="Gene3D" id="3.10.150.10">
    <property type="entry name" value="DNA Polymerase III, subunit A, domain 2"/>
    <property type="match status" value="1"/>
</dbReference>
<evidence type="ECO:0000256" key="5">
    <source>
        <dbReference type="ARBA" id="ARBA00022695"/>
    </source>
</evidence>
<dbReference type="InterPro" id="IPR022635">
    <property type="entry name" value="DNA_polIII_beta_C"/>
</dbReference>
<proteinExistence type="inferred from homology"/>
<organism evidence="12">
    <name type="scientific">marine metagenome</name>
    <dbReference type="NCBI Taxonomy" id="408172"/>
    <lineage>
        <taxon>unclassified sequences</taxon>
        <taxon>metagenomes</taxon>
        <taxon>ecological metagenomes</taxon>
    </lineage>
</organism>
<evidence type="ECO:0000259" key="11">
    <source>
        <dbReference type="Pfam" id="PF02768"/>
    </source>
</evidence>
<keyword evidence="3" id="KW-0963">Cytoplasm</keyword>
<accession>A0A382E3C1</accession>
<reference evidence="12" key="1">
    <citation type="submission" date="2018-05" db="EMBL/GenBank/DDBJ databases">
        <authorList>
            <person name="Lanie J.A."/>
            <person name="Ng W.-L."/>
            <person name="Kazmierczak K.M."/>
            <person name="Andrzejewski T.M."/>
            <person name="Davidsen T.M."/>
            <person name="Wayne K.J."/>
            <person name="Tettelin H."/>
            <person name="Glass J.I."/>
            <person name="Rusch D."/>
            <person name="Podicherti R."/>
            <person name="Tsui H.-C.T."/>
            <person name="Winkler M.E."/>
        </authorList>
    </citation>
    <scope>NUCLEOTIDE SEQUENCE</scope>
</reference>
<evidence type="ECO:0008006" key="13">
    <source>
        <dbReference type="Google" id="ProtNLM"/>
    </source>
</evidence>
<dbReference type="AlphaFoldDB" id="A0A382E3C1"/>
<keyword evidence="6" id="KW-0235">DNA replication</keyword>
<dbReference type="Gene3D" id="3.70.10.10">
    <property type="match status" value="1"/>
</dbReference>
<dbReference type="InterPro" id="IPR022634">
    <property type="entry name" value="DNA_polIII_beta_N"/>
</dbReference>
<dbReference type="InterPro" id="IPR022637">
    <property type="entry name" value="DNA_polIII_beta_cen"/>
</dbReference>
<comment type="similarity">
    <text evidence="2">Belongs to the beta sliding clamp family.</text>
</comment>
<dbReference type="NCBIfam" id="TIGR00663">
    <property type="entry name" value="dnan"/>
    <property type="match status" value="1"/>
</dbReference>
<evidence type="ECO:0000256" key="1">
    <source>
        <dbReference type="ARBA" id="ARBA00004496"/>
    </source>
</evidence>
<evidence type="ECO:0000259" key="9">
    <source>
        <dbReference type="Pfam" id="PF00712"/>
    </source>
</evidence>
<dbReference type="GO" id="GO:0009360">
    <property type="term" value="C:DNA polymerase III complex"/>
    <property type="evidence" value="ECO:0007669"/>
    <property type="project" value="InterPro"/>
</dbReference>
<dbReference type="PANTHER" id="PTHR30478:SF0">
    <property type="entry name" value="BETA SLIDING CLAMP"/>
    <property type="match status" value="1"/>
</dbReference>
<evidence type="ECO:0000256" key="6">
    <source>
        <dbReference type="ARBA" id="ARBA00022705"/>
    </source>
</evidence>
<feature type="domain" description="DNA polymerase III beta sliding clamp C-terminal" evidence="11">
    <location>
        <begin position="245"/>
        <end position="326"/>
    </location>
</feature>
<evidence type="ECO:0000256" key="3">
    <source>
        <dbReference type="ARBA" id="ARBA00022490"/>
    </source>
</evidence>
<dbReference type="PANTHER" id="PTHR30478">
    <property type="entry name" value="DNA POLYMERASE III SUBUNIT BETA"/>
    <property type="match status" value="1"/>
</dbReference>
<dbReference type="Pfam" id="PF00712">
    <property type="entry name" value="DNA_pol3_beta"/>
    <property type="match status" value="1"/>
</dbReference>
<dbReference type="EMBL" id="UINC01042485">
    <property type="protein sequence ID" value="SVB45190.1"/>
    <property type="molecule type" value="Genomic_DNA"/>
</dbReference>
<evidence type="ECO:0000256" key="7">
    <source>
        <dbReference type="ARBA" id="ARBA00022932"/>
    </source>
</evidence>
<dbReference type="SUPFAM" id="SSF55979">
    <property type="entry name" value="DNA clamp"/>
    <property type="match status" value="3"/>
</dbReference>
<keyword evidence="7" id="KW-0239">DNA-directed DNA polymerase</keyword>
<keyword evidence="4" id="KW-0808">Transferase</keyword>
<evidence type="ECO:0000256" key="8">
    <source>
        <dbReference type="ARBA" id="ARBA00023125"/>
    </source>
</evidence>
<feature type="domain" description="DNA polymerase III beta sliding clamp central" evidence="10">
    <location>
        <begin position="129"/>
        <end position="242"/>
    </location>
</feature>
<dbReference type="GO" id="GO:0006271">
    <property type="term" value="P:DNA strand elongation involved in DNA replication"/>
    <property type="evidence" value="ECO:0007669"/>
    <property type="project" value="TreeGrafter"/>
</dbReference>
<dbReference type="GO" id="GO:0003887">
    <property type="term" value="F:DNA-directed DNA polymerase activity"/>
    <property type="evidence" value="ECO:0007669"/>
    <property type="project" value="UniProtKB-KW"/>
</dbReference>
<dbReference type="PIRSF" id="PIRSF000804">
    <property type="entry name" value="DNA_pol_III_b"/>
    <property type="match status" value="1"/>
</dbReference>
<name>A0A382E3C1_9ZZZZ</name>
<dbReference type="CDD" id="cd00140">
    <property type="entry name" value="beta_clamp"/>
    <property type="match status" value="1"/>
</dbReference>
<feature type="non-terminal residue" evidence="12">
    <location>
        <position position="326"/>
    </location>
</feature>
<dbReference type="GO" id="GO:0003677">
    <property type="term" value="F:DNA binding"/>
    <property type="evidence" value="ECO:0007669"/>
    <property type="project" value="UniProtKB-KW"/>
</dbReference>
<dbReference type="GO" id="GO:0005737">
    <property type="term" value="C:cytoplasm"/>
    <property type="evidence" value="ECO:0007669"/>
    <property type="project" value="UniProtKB-SubCell"/>
</dbReference>
<gene>
    <name evidence="12" type="ORF">METZ01_LOCUS198044</name>
</gene>
<dbReference type="Pfam" id="PF02767">
    <property type="entry name" value="DNA_pol3_beta_2"/>
    <property type="match status" value="1"/>
</dbReference>
<evidence type="ECO:0000256" key="2">
    <source>
        <dbReference type="ARBA" id="ARBA00010752"/>
    </source>
</evidence>
<protein>
    <recommendedName>
        <fullName evidence="13">DNA polymerase III beta sliding clamp central domain-containing protein</fullName>
    </recommendedName>
</protein>
<evidence type="ECO:0000256" key="4">
    <source>
        <dbReference type="ARBA" id="ARBA00022679"/>
    </source>
</evidence>
<dbReference type="SMART" id="SM00480">
    <property type="entry name" value="POL3Bc"/>
    <property type="match status" value="1"/>
</dbReference>
<feature type="domain" description="DNA polymerase III beta sliding clamp N-terminal" evidence="9">
    <location>
        <begin position="1"/>
        <end position="118"/>
    </location>
</feature>
<sequence>MRILIKRDRLKDALASVIGVVDRKQTMPILGHVLLEESDKLLKFTATNLEVQISSITKVIEMDPFENIAVSGRKFYEIIRSLDSKEVELKSTKGMLVIKTNNSSYKISTLPGNDFPLFDASDTSETFKIKQEKLLSLFNKTHFSMAQQDVRFYLNGLLLETEPNKIKAIATDGHRLAASETSIEKKQINKTASIVPRKAILELIRLLDKKEEVRSEIGLNSIRFMFNDLSFITKLIDGKFPDYNRVIPTNTEINIQLNSHALKPSLQRVSILANEKFKGIRLETTGNSLDLSSVNPEQEEANETIPLQEKVKKIVVGFNVSYLIDA</sequence>
<dbReference type="InterPro" id="IPR001001">
    <property type="entry name" value="DNA_polIII_beta"/>
</dbReference>
<dbReference type="InterPro" id="IPR046938">
    <property type="entry name" value="DNA_clamp_sf"/>
</dbReference>
<dbReference type="Pfam" id="PF02768">
    <property type="entry name" value="DNA_pol3_beta_3"/>
    <property type="match status" value="1"/>
</dbReference>
<keyword evidence="8" id="KW-0238">DNA-binding</keyword>
<evidence type="ECO:0000313" key="12">
    <source>
        <dbReference type="EMBL" id="SVB45190.1"/>
    </source>
</evidence>